<evidence type="ECO:0000313" key="1">
    <source>
        <dbReference type="EMBL" id="WWQ68877.1"/>
    </source>
</evidence>
<keyword evidence="2" id="KW-1185">Reference proteome</keyword>
<gene>
    <name evidence="1" type="ORF">V2W30_04660</name>
</gene>
<dbReference type="EMBL" id="CP146022">
    <property type="protein sequence ID" value="WWQ68877.1"/>
    <property type="molecule type" value="Genomic_DNA"/>
</dbReference>
<reference evidence="1" key="1">
    <citation type="journal article" date="2025" name="Int. J. Syst. Evol. Microbiol.">
        <title>Streptomyces citrinus sp. nov., with yellow diffusible pigment.</title>
        <authorList>
            <person name="He Y."/>
            <person name="Yang E."/>
            <person name="Xu J."/>
            <person name="Sun Y."/>
            <person name="Sun L."/>
        </authorList>
    </citation>
    <scope>NUCLEOTIDE SEQUENCE</scope>
    <source>
        <strain evidence="1">Q6</strain>
    </source>
</reference>
<organism evidence="1 2">
    <name type="scientific">Streptomyces citrinus</name>
    <dbReference type="NCBI Taxonomy" id="3118173"/>
    <lineage>
        <taxon>Bacteria</taxon>
        <taxon>Bacillati</taxon>
        <taxon>Actinomycetota</taxon>
        <taxon>Actinomycetes</taxon>
        <taxon>Kitasatosporales</taxon>
        <taxon>Streptomycetaceae</taxon>
        <taxon>Streptomyces</taxon>
    </lineage>
</organism>
<dbReference type="Proteomes" id="UP001432251">
    <property type="component" value="Chromosome"/>
</dbReference>
<name>A0ACD5ANL0_9ACTN</name>
<evidence type="ECO:0000313" key="2">
    <source>
        <dbReference type="Proteomes" id="UP001432251"/>
    </source>
</evidence>
<accession>A0ACD5ANL0</accession>
<sequence>MQNLHFESSDIEVTEDFLSKAYASMRIGDGAPGSGRALIDRTAMPGVSIDELDLDLGLRYDVTPLGRICVCLVHDGMIEDHGYRDVEDAFGPGDVVSLAPPDLPYQGRIRSARYNITMLDTALLSQVAATAPDAKGGPVRLIGHRPTSDAAALHLRHTINHVRDHVLAVPELAAQPLVTSTAAQHLAASVLTAFPNTALHAPTATDRNDSHTGTLRRALAHIDDHAREPLTVADIAAAAHVTVRALQYAFRRHLDTTPLAHLRRVRLSHAHHDLLAADPSTGATVTGVAAMWGFHHSGRFATLYREAYGRPPLHTLNER</sequence>
<proteinExistence type="predicted"/>
<protein>
    <submittedName>
        <fullName evidence="1">Helix-turn-helix transcriptional regulator</fullName>
    </submittedName>
</protein>